<dbReference type="GO" id="GO:0005576">
    <property type="term" value="C:extracellular region"/>
    <property type="evidence" value="ECO:0007669"/>
    <property type="project" value="TreeGrafter"/>
</dbReference>
<evidence type="ECO:0000256" key="1">
    <source>
        <dbReference type="ARBA" id="ARBA00010333"/>
    </source>
</evidence>
<dbReference type="SMART" id="SM00062">
    <property type="entry name" value="PBPb"/>
    <property type="match status" value="1"/>
</dbReference>
<dbReference type="EMBL" id="QGSV01000020">
    <property type="protein sequence ID" value="PWU54072.1"/>
    <property type="molecule type" value="Genomic_DNA"/>
</dbReference>
<keyword evidence="8" id="KW-1185">Reference proteome</keyword>
<comment type="similarity">
    <text evidence="1">Belongs to the bacterial solute-binding protein 3 family.</text>
</comment>
<feature type="domain" description="Solute-binding protein family 3/N-terminal" evidence="6">
    <location>
        <begin position="95"/>
        <end position="317"/>
    </location>
</feature>
<evidence type="ECO:0000313" key="8">
    <source>
        <dbReference type="Proteomes" id="UP000245683"/>
    </source>
</evidence>
<proteinExistence type="inferred from homology"/>
<keyword evidence="3 5" id="KW-0732">Signal</keyword>
<evidence type="ECO:0000313" key="7">
    <source>
        <dbReference type="EMBL" id="PWU54072.1"/>
    </source>
</evidence>
<dbReference type="RefSeq" id="WP_109942621.1">
    <property type="nucleotide sequence ID" value="NZ_QGGF01000061.1"/>
</dbReference>
<dbReference type="InterPro" id="IPR051455">
    <property type="entry name" value="Bact_solute-bind_prot3"/>
</dbReference>
<feature type="signal peptide" evidence="5">
    <location>
        <begin position="1"/>
        <end position="20"/>
    </location>
</feature>
<evidence type="ECO:0000259" key="6">
    <source>
        <dbReference type="SMART" id="SM00062"/>
    </source>
</evidence>
<dbReference type="Proteomes" id="UP000245683">
    <property type="component" value="Unassembled WGS sequence"/>
</dbReference>
<dbReference type="AlphaFoldDB" id="A0A317KJM4"/>
<dbReference type="InterPro" id="IPR001638">
    <property type="entry name" value="Solute-binding_3/MltF_N"/>
</dbReference>
<evidence type="ECO:0000256" key="3">
    <source>
        <dbReference type="ARBA" id="ARBA00022729"/>
    </source>
</evidence>
<gene>
    <name evidence="7" type="ORF">DLJ46_00140</name>
</gene>
<evidence type="ECO:0000256" key="2">
    <source>
        <dbReference type="ARBA" id="ARBA00022448"/>
    </source>
</evidence>
<protein>
    <submittedName>
        <fullName evidence="7">ABC transporter substrate-binding protein</fullName>
    </submittedName>
</protein>
<evidence type="ECO:0000256" key="4">
    <source>
        <dbReference type="SAM" id="MobiDB-lite"/>
    </source>
</evidence>
<dbReference type="PROSITE" id="PS51257">
    <property type="entry name" value="PROKAR_LIPOPROTEIN"/>
    <property type="match status" value="1"/>
</dbReference>
<feature type="chain" id="PRO_5043163757" evidence="5">
    <location>
        <begin position="21"/>
        <end position="330"/>
    </location>
</feature>
<sequence>MNASRLMSAAVALTVTLGLAGCGSGGGGGTLPAGTSAVTPVRPVGVQDPAEVPDGANAGPASCDPRASLRPAATQPRPGQMPAGSTMAQILHRGRLIVGVDQNSYRFGFRDPLTGELTGFDVDVAREVARAIFGDPSKIQFRATNSASRIPSLQDGTVDIVVQTMTMNCERWQKVNFSTEYFTAGQRILVRRGSPVRGIADLGGQKVCSAIGSTSIRNVAAAPAKPLPVGVPDWTDCLVMLQQNQVAAVSTDDSILAGLAAQDPNAVVVGPRFSDEPYGIGINREATDLVRFVNGVLAQLRADGTWTRLYTRWLTALGPAPQPPTARYRD</sequence>
<accession>A0A317KJM4</accession>
<keyword evidence="2" id="KW-0813">Transport</keyword>
<dbReference type="CDD" id="cd13690">
    <property type="entry name" value="PBP2_GluB"/>
    <property type="match status" value="1"/>
</dbReference>
<organism evidence="7 8">
    <name type="scientific">Micromonospora globispora</name>
    <dbReference type="NCBI Taxonomy" id="1450148"/>
    <lineage>
        <taxon>Bacteria</taxon>
        <taxon>Bacillati</taxon>
        <taxon>Actinomycetota</taxon>
        <taxon>Actinomycetes</taxon>
        <taxon>Micromonosporales</taxon>
        <taxon>Micromonosporaceae</taxon>
        <taxon>Micromonospora</taxon>
    </lineage>
</organism>
<dbReference type="GO" id="GO:0006865">
    <property type="term" value="P:amino acid transport"/>
    <property type="evidence" value="ECO:0007669"/>
    <property type="project" value="TreeGrafter"/>
</dbReference>
<dbReference type="PANTHER" id="PTHR30085">
    <property type="entry name" value="AMINO ACID ABC TRANSPORTER PERMEASE"/>
    <property type="match status" value="1"/>
</dbReference>
<feature type="region of interest" description="Disordered" evidence="4">
    <location>
        <begin position="33"/>
        <end position="84"/>
    </location>
</feature>
<dbReference type="GO" id="GO:0030288">
    <property type="term" value="C:outer membrane-bounded periplasmic space"/>
    <property type="evidence" value="ECO:0007669"/>
    <property type="project" value="TreeGrafter"/>
</dbReference>
<dbReference type="Gene3D" id="3.40.190.10">
    <property type="entry name" value="Periplasmic binding protein-like II"/>
    <property type="match status" value="2"/>
</dbReference>
<dbReference type="OrthoDB" id="9807888at2"/>
<reference evidence="8" key="1">
    <citation type="submission" date="2018-05" db="EMBL/GenBank/DDBJ databases">
        <title>Micromonospora globispora sp. nov. and Micromonospora rugosa sp. nov., isolated from marine sediment.</title>
        <authorList>
            <person name="Carro L."/>
            <person name="Aysel V."/>
            <person name="Cetin D."/>
            <person name="Igual J.M."/>
            <person name="Klenk H.-P."/>
            <person name="Trujillo M.E."/>
            <person name="Sahin N."/>
        </authorList>
    </citation>
    <scope>NUCLEOTIDE SEQUENCE [LARGE SCALE GENOMIC DNA]</scope>
    <source>
        <strain evidence="8">S2904</strain>
    </source>
</reference>
<dbReference type="Pfam" id="PF00497">
    <property type="entry name" value="SBP_bac_3"/>
    <property type="match status" value="1"/>
</dbReference>
<dbReference type="PANTHER" id="PTHR30085:SF6">
    <property type="entry name" value="ABC TRANSPORTER GLUTAMINE-BINDING PROTEIN GLNH"/>
    <property type="match status" value="1"/>
</dbReference>
<evidence type="ECO:0000256" key="5">
    <source>
        <dbReference type="SAM" id="SignalP"/>
    </source>
</evidence>
<comment type="caution">
    <text evidence="7">The sequence shown here is derived from an EMBL/GenBank/DDBJ whole genome shotgun (WGS) entry which is preliminary data.</text>
</comment>
<dbReference type="SUPFAM" id="SSF53850">
    <property type="entry name" value="Periplasmic binding protein-like II"/>
    <property type="match status" value="1"/>
</dbReference>
<name>A0A317KJM4_9ACTN</name>